<sequence length="427" mass="46639" precursor="true">MMTRPLRLYGMSVAALVLLAGPASGDGPVEKRIPLRVRGRTSAQLLQNREQYLGHVHSILEVEDDVSDPVDGADANEIADASAAAEAARATYVDARRLCSSDPRLETAVGIALLRAGENAEAMRRLSSAIKSRSILYPPAAELYLYYSVAEGKHAAIAQAVPDYARRLGQRPDQWPDEDERVRAAEWLGRLMGYLLKGPATVHDDRMFQQLARADQSVNRMLPPSLTEAYESGRRAVATEYSRHKSGGADGEEAAAGPVGKDVGDSVARAQEALEQEKSDLVTQTRDRIRTLQQKLQTLAAEMVQLNRRTDQVEDRAGNLNLFIQSGRGTPAMEQELSALQIELQRLVVVKTQKVNLGRQLSAELKGTIAAYQKATGKAIDLETELADANRRLKAMGAVAEEAMLLKTYLSCDLDTCAAALLESYKQ</sequence>
<evidence type="ECO:0000256" key="2">
    <source>
        <dbReference type="SAM" id="MobiDB-lite"/>
    </source>
</evidence>
<keyword evidence="5" id="KW-1185">Reference proteome</keyword>
<protein>
    <recommendedName>
        <fullName evidence="6">Chromosome partition protein Smc</fullName>
    </recommendedName>
</protein>
<gene>
    <name evidence="4" type="ORF">Mal4_52290</name>
</gene>
<feature type="region of interest" description="Disordered" evidence="2">
    <location>
        <begin position="241"/>
        <end position="260"/>
    </location>
</feature>
<proteinExistence type="predicted"/>
<evidence type="ECO:0000313" key="5">
    <source>
        <dbReference type="Proteomes" id="UP000320496"/>
    </source>
</evidence>
<evidence type="ECO:0000313" key="4">
    <source>
        <dbReference type="EMBL" id="QDU40866.1"/>
    </source>
</evidence>
<dbReference type="EMBL" id="CP036275">
    <property type="protein sequence ID" value="QDU40866.1"/>
    <property type="molecule type" value="Genomic_DNA"/>
</dbReference>
<dbReference type="KEGG" id="mri:Mal4_52290"/>
<organism evidence="4 5">
    <name type="scientific">Maioricimonas rarisocia</name>
    <dbReference type="NCBI Taxonomy" id="2528026"/>
    <lineage>
        <taxon>Bacteria</taxon>
        <taxon>Pseudomonadati</taxon>
        <taxon>Planctomycetota</taxon>
        <taxon>Planctomycetia</taxon>
        <taxon>Planctomycetales</taxon>
        <taxon>Planctomycetaceae</taxon>
        <taxon>Maioricimonas</taxon>
    </lineage>
</organism>
<evidence type="ECO:0000256" key="1">
    <source>
        <dbReference type="SAM" id="Coils"/>
    </source>
</evidence>
<feature type="coiled-coil region" evidence="1">
    <location>
        <begin position="267"/>
        <end position="316"/>
    </location>
</feature>
<dbReference type="Proteomes" id="UP000320496">
    <property type="component" value="Chromosome"/>
</dbReference>
<evidence type="ECO:0000256" key="3">
    <source>
        <dbReference type="SAM" id="SignalP"/>
    </source>
</evidence>
<feature type="chain" id="PRO_5022124604" description="Chromosome partition protein Smc" evidence="3">
    <location>
        <begin position="26"/>
        <end position="427"/>
    </location>
</feature>
<dbReference type="AlphaFoldDB" id="A0A517ZEI2"/>
<name>A0A517ZEI2_9PLAN</name>
<keyword evidence="3" id="KW-0732">Signal</keyword>
<feature type="signal peptide" evidence="3">
    <location>
        <begin position="1"/>
        <end position="25"/>
    </location>
</feature>
<keyword evidence="1" id="KW-0175">Coiled coil</keyword>
<reference evidence="4 5" key="1">
    <citation type="submission" date="2019-02" db="EMBL/GenBank/DDBJ databases">
        <title>Deep-cultivation of Planctomycetes and their phenomic and genomic characterization uncovers novel biology.</title>
        <authorList>
            <person name="Wiegand S."/>
            <person name="Jogler M."/>
            <person name="Boedeker C."/>
            <person name="Pinto D."/>
            <person name="Vollmers J."/>
            <person name="Rivas-Marin E."/>
            <person name="Kohn T."/>
            <person name="Peeters S.H."/>
            <person name="Heuer A."/>
            <person name="Rast P."/>
            <person name="Oberbeckmann S."/>
            <person name="Bunk B."/>
            <person name="Jeske O."/>
            <person name="Meyerdierks A."/>
            <person name="Storesund J.E."/>
            <person name="Kallscheuer N."/>
            <person name="Luecker S."/>
            <person name="Lage O.M."/>
            <person name="Pohl T."/>
            <person name="Merkel B.J."/>
            <person name="Hornburger P."/>
            <person name="Mueller R.-W."/>
            <person name="Bruemmer F."/>
            <person name="Labrenz M."/>
            <person name="Spormann A.M."/>
            <person name="Op den Camp H."/>
            <person name="Overmann J."/>
            <person name="Amann R."/>
            <person name="Jetten M.S.M."/>
            <person name="Mascher T."/>
            <person name="Medema M.H."/>
            <person name="Devos D.P."/>
            <person name="Kaster A.-K."/>
            <person name="Ovreas L."/>
            <person name="Rohde M."/>
            <person name="Galperin M.Y."/>
            <person name="Jogler C."/>
        </authorList>
    </citation>
    <scope>NUCLEOTIDE SEQUENCE [LARGE SCALE GENOMIC DNA]</scope>
    <source>
        <strain evidence="4 5">Mal4</strain>
    </source>
</reference>
<evidence type="ECO:0008006" key="6">
    <source>
        <dbReference type="Google" id="ProtNLM"/>
    </source>
</evidence>
<accession>A0A517ZEI2</accession>